<proteinExistence type="predicted"/>
<protein>
    <submittedName>
        <fullName evidence="1">Uncharacterized protein</fullName>
    </submittedName>
</protein>
<name>A0A0A9CVA2_ARUDO</name>
<sequence>MALCMLMFTLPALVTLWTLLILNMSKNLHLGGHILLWHSCQNQKPVKRRACLEIQRSLKNKHHLRRIKNLRIKMRVQLNISHIGNQMLQ</sequence>
<organism evidence="1">
    <name type="scientific">Arundo donax</name>
    <name type="common">Giant reed</name>
    <name type="synonym">Donax arundinaceus</name>
    <dbReference type="NCBI Taxonomy" id="35708"/>
    <lineage>
        <taxon>Eukaryota</taxon>
        <taxon>Viridiplantae</taxon>
        <taxon>Streptophyta</taxon>
        <taxon>Embryophyta</taxon>
        <taxon>Tracheophyta</taxon>
        <taxon>Spermatophyta</taxon>
        <taxon>Magnoliopsida</taxon>
        <taxon>Liliopsida</taxon>
        <taxon>Poales</taxon>
        <taxon>Poaceae</taxon>
        <taxon>PACMAD clade</taxon>
        <taxon>Arundinoideae</taxon>
        <taxon>Arundineae</taxon>
        <taxon>Arundo</taxon>
    </lineage>
</organism>
<dbReference type="EMBL" id="GBRH01218389">
    <property type="protein sequence ID" value="JAD79506.1"/>
    <property type="molecule type" value="Transcribed_RNA"/>
</dbReference>
<reference evidence="1" key="2">
    <citation type="journal article" date="2015" name="Data Brief">
        <title>Shoot transcriptome of the giant reed, Arundo donax.</title>
        <authorList>
            <person name="Barrero R.A."/>
            <person name="Guerrero F.D."/>
            <person name="Moolhuijzen P."/>
            <person name="Goolsby J.A."/>
            <person name="Tidwell J."/>
            <person name="Bellgard S.E."/>
            <person name="Bellgard M.I."/>
        </authorList>
    </citation>
    <scope>NUCLEOTIDE SEQUENCE</scope>
    <source>
        <tissue evidence="1">Shoot tissue taken approximately 20 cm above the soil surface</tissue>
    </source>
</reference>
<reference evidence="1" key="1">
    <citation type="submission" date="2014-09" db="EMBL/GenBank/DDBJ databases">
        <authorList>
            <person name="Magalhaes I.L.F."/>
            <person name="Oliveira U."/>
            <person name="Santos F.R."/>
            <person name="Vidigal T.H.D.A."/>
            <person name="Brescovit A.D."/>
            <person name="Santos A.J."/>
        </authorList>
    </citation>
    <scope>NUCLEOTIDE SEQUENCE</scope>
    <source>
        <tissue evidence="1">Shoot tissue taken approximately 20 cm above the soil surface</tissue>
    </source>
</reference>
<dbReference type="AlphaFoldDB" id="A0A0A9CVA2"/>
<accession>A0A0A9CVA2</accession>
<evidence type="ECO:0000313" key="1">
    <source>
        <dbReference type="EMBL" id="JAD79506.1"/>
    </source>
</evidence>